<dbReference type="AlphaFoldDB" id="A0A1Y6C7D1"/>
<name>A0A1Y6C7D1_9NEIS</name>
<feature type="domain" description="Putative zinc-finger" evidence="1">
    <location>
        <begin position="5"/>
        <end position="38"/>
    </location>
</feature>
<proteinExistence type="predicted"/>
<dbReference type="STRING" id="1123014.SAMN02745746_03464"/>
<gene>
    <name evidence="2" type="ORF">SAMN02745746_03464</name>
</gene>
<dbReference type="RefSeq" id="WP_085277545.1">
    <property type="nucleotide sequence ID" value="NZ_FXAG01000023.1"/>
</dbReference>
<sequence>MRINCKQASRLISDALDRPLSKSEYLRLRIHLFLCGNCSEFSRQLQLMQKAARKAGRGE</sequence>
<dbReference type="Pfam" id="PF13490">
    <property type="entry name" value="zf-HC2"/>
    <property type="match status" value="1"/>
</dbReference>
<keyword evidence="2" id="KW-0479">Metal-binding</keyword>
<keyword evidence="2" id="KW-0863">Zinc-finger</keyword>
<reference evidence="3" key="1">
    <citation type="submission" date="2017-04" db="EMBL/GenBank/DDBJ databases">
        <authorList>
            <person name="Varghese N."/>
            <person name="Submissions S."/>
        </authorList>
    </citation>
    <scope>NUCLEOTIDE SEQUENCE [LARGE SCALE GENOMIC DNA]</scope>
    <source>
        <strain evidence="3">DSM 22618</strain>
    </source>
</reference>
<protein>
    <submittedName>
        <fullName evidence="2">Putative zinc-finger</fullName>
    </submittedName>
</protein>
<organism evidence="2 3">
    <name type="scientific">Pseudogulbenkiania subflava DSM 22618</name>
    <dbReference type="NCBI Taxonomy" id="1123014"/>
    <lineage>
        <taxon>Bacteria</taxon>
        <taxon>Pseudomonadati</taxon>
        <taxon>Pseudomonadota</taxon>
        <taxon>Betaproteobacteria</taxon>
        <taxon>Neisseriales</taxon>
        <taxon>Chromobacteriaceae</taxon>
        <taxon>Pseudogulbenkiania</taxon>
    </lineage>
</organism>
<dbReference type="EMBL" id="FXAG01000023">
    <property type="protein sequence ID" value="SMF46934.1"/>
    <property type="molecule type" value="Genomic_DNA"/>
</dbReference>
<evidence type="ECO:0000313" key="2">
    <source>
        <dbReference type="EMBL" id="SMF46934.1"/>
    </source>
</evidence>
<evidence type="ECO:0000259" key="1">
    <source>
        <dbReference type="Pfam" id="PF13490"/>
    </source>
</evidence>
<keyword evidence="3" id="KW-1185">Reference proteome</keyword>
<dbReference type="InterPro" id="IPR027383">
    <property type="entry name" value="Znf_put"/>
</dbReference>
<accession>A0A1Y6C7D1</accession>
<dbReference type="Proteomes" id="UP000192920">
    <property type="component" value="Unassembled WGS sequence"/>
</dbReference>
<keyword evidence="2" id="KW-0862">Zinc</keyword>
<evidence type="ECO:0000313" key="3">
    <source>
        <dbReference type="Proteomes" id="UP000192920"/>
    </source>
</evidence>
<dbReference type="GO" id="GO:0008270">
    <property type="term" value="F:zinc ion binding"/>
    <property type="evidence" value="ECO:0007669"/>
    <property type="project" value="UniProtKB-KW"/>
</dbReference>